<feature type="region of interest" description="Disordered" evidence="3">
    <location>
        <begin position="1"/>
        <end position="28"/>
    </location>
</feature>
<evidence type="ECO:0000256" key="1">
    <source>
        <dbReference type="ARBA" id="ARBA00006484"/>
    </source>
</evidence>
<dbReference type="Gene3D" id="3.40.50.720">
    <property type="entry name" value="NAD(P)-binding Rossmann-like Domain"/>
    <property type="match status" value="1"/>
</dbReference>
<evidence type="ECO:0000256" key="3">
    <source>
        <dbReference type="SAM" id="MobiDB-lite"/>
    </source>
</evidence>
<dbReference type="InterPro" id="IPR002347">
    <property type="entry name" value="SDR_fam"/>
</dbReference>
<evidence type="ECO:0000313" key="6">
    <source>
        <dbReference type="Proteomes" id="UP000028045"/>
    </source>
</evidence>
<evidence type="ECO:0000313" key="5">
    <source>
        <dbReference type="EMBL" id="KEY71914.1"/>
    </source>
</evidence>
<dbReference type="CDD" id="cd05233">
    <property type="entry name" value="SDR_c"/>
    <property type="match status" value="1"/>
</dbReference>
<evidence type="ECO:0000259" key="4">
    <source>
        <dbReference type="SMART" id="SM00822"/>
    </source>
</evidence>
<reference evidence="5 6" key="1">
    <citation type="journal article" date="2014" name="BMC Genomics">
        <title>Comparative genome sequencing reveals chemotype-specific gene clusters in the toxigenic black mold Stachybotrys.</title>
        <authorList>
            <person name="Semeiks J."/>
            <person name="Borek D."/>
            <person name="Otwinowski Z."/>
            <person name="Grishin N.V."/>
        </authorList>
    </citation>
    <scope>NUCLEOTIDE SEQUENCE [LARGE SCALE GENOMIC DNA]</scope>
    <source>
        <strain evidence="6">CBS 109288 / IBT 7711</strain>
    </source>
</reference>
<dbReference type="PANTHER" id="PTHR42901">
    <property type="entry name" value="ALCOHOL DEHYDROGENASE"/>
    <property type="match status" value="1"/>
</dbReference>
<feature type="domain" description="Ketoreductase" evidence="4">
    <location>
        <begin position="34"/>
        <end position="204"/>
    </location>
</feature>
<dbReference type="GO" id="GO:0016491">
    <property type="term" value="F:oxidoreductase activity"/>
    <property type="evidence" value="ECO:0007669"/>
    <property type="project" value="UniProtKB-KW"/>
</dbReference>
<dbReference type="Pfam" id="PF00106">
    <property type="entry name" value="adh_short"/>
    <property type="match status" value="1"/>
</dbReference>
<dbReference type="PANTHER" id="PTHR42901:SF1">
    <property type="entry name" value="ALCOHOL DEHYDROGENASE"/>
    <property type="match status" value="1"/>
</dbReference>
<dbReference type="OrthoDB" id="1933717at2759"/>
<name>A0A084B2Y5_STACB</name>
<dbReference type="EMBL" id="KL648116">
    <property type="protein sequence ID" value="KEY71914.1"/>
    <property type="molecule type" value="Genomic_DNA"/>
</dbReference>
<keyword evidence="6" id="KW-1185">Reference proteome</keyword>
<keyword evidence="2" id="KW-0560">Oxidoreductase</keyword>
<dbReference type="Proteomes" id="UP000028045">
    <property type="component" value="Unassembled WGS sequence"/>
</dbReference>
<dbReference type="PRINTS" id="PR00081">
    <property type="entry name" value="GDHRDH"/>
</dbReference>
<gene>
    <name evidence="5" type="ORF">S7711_09117</name>
</gene>
<proteinExistence type="inferred from homology"/>
<dbReference type="SUPFAM" id="SSF51735">
    <property type="entry name" value="NAD(P)-binding Rossmann-fold domains"/>
    <property type="match status" value="1"/>
</dbReference>
<accession>A0A084B2Y5</accession>
<dbReference type="SMART" id="SM00822">
    <property type="entry name" value="PKS_KR"/>
    <property type="match status" value="1"/>
</dbReference>
<sequence>MTGPPPFPTPTRFWHTEAQPSTLPTRPELSAKGKSVLITGGGNTGIGGETARCFAEAGASRIALLGRREQPLLDNKAYIENKFPGIDVFAIAADVTIKKDVDEAFAHFAKNGKINVVVHSAAVVGPRGRVADVNGDEFLDAVQANVSGSLWIAQAFVRHAALDAVVIAINSWGAHMNLSDAFSAYSVAKMAAYRLWDAVAFAHPNLNVFHTHPGLVRTEMSLNVSGAESFEGVQIDDVSLPASFNVWLASPEAKFLKGKYVWCNWDVDELKAQASEIMEGTKLNIGLLH</sequence>
<dbReference type="InterPro" id="IPR057326">
    <property type="entry name" value="KR_dom"/>
</dbReference>
<evidence type="ECO:0000256" key="2">
    <source>
        <dbReference type="ARBA" id="ARBA00023002"/>
    </source>
</evidence>
<comment type="similarity">
    <text evidence="1">Belongs to the short-chain dehydrogenases/reductases (SDR) family.</text>
</comment>
<dbReference type="AlphaFoldDB" id="A0A084B2Y5"/>
<protein>
    <recommendedName>
        <fullName evidence="4">Ketoreductase domain-containing protein</fullName>
    </recommendedName>
</protein>
<dbReference type="InterPro" id="IPR036291">
    <property type="entry name" value="NAD(P)-bd_dom_sf"/>
</dbReference>
<organism evidence="5 6">
    <name type="scientific">Stachybotrys chartarum (strain CBS 109288 / IBT 7711)</name>
    <name type="common">Toxic black mold</name>
    <name type="synonym">Stilbospora chartarum</name>
    <dbReference type="NCBI Taxonomy" id="1280523"/>
    <lineage>
        <taxon>Eukaryota</taxon>
        <taxon>Fungi</taxon>
        <taxon>Dikarya</taxon>
        <taxon>Ascomycota</taxon>
        <taxon>Pezizomycotina</taxon>
        <taxon>Sordariomycetes</taxon>
        <taxon>Hypocreomycetidae</taxon>
        <taxon>Hypocreales</taxon>
        <taxon>Stachybotryaceae</taxon>
        <taxon>Stachybotrys</taxon>
    </lineage>
</organism>
<dbReference type="HOGENOM" id="CLU_010194_8_2_1"/>